<comment type="caution">
    <text evidence="2">The sequence shown here is derived from an EMBL/GenBank/DDBJ whole genome shotgun (WGS) entry which is preliminary data.</text>
</comment>
<feature type="compositionally biased region" description="Basic and acidic residues" evidence="1">
    <location>
        <begin position="140"/>
        <end position="149"/>
    </location>
</feature>
<dbReference type="Gene3D" id="4.10.60.10">
    <property type="entry name" value="Zinc finger, CCHC-type"/>
    <property type="match status" value="1"/>
</dbReference>
<proteinExistence type="predicted"/>
<sequence length="149" mass="17174">MRIQKAVWLKKKLDLNKTAGSLILWLEQAESADKAITKGIMWKCDIKATEIFRSGFRAMQCFNFQRYGHIARVCTMEAKCDQCADNHNTRECPGKKQPRCANCGRKHISWHSSCPARIAAKAKAIQNRTQDPGTYTTQKNRNDRQKNEW</sequence>
<evidence type="ECO:0000313" key="2">
    <source>
        <dbReference type="EMBL" id="KHJ35176.1"/>
    </source>
</evidence>
<dbReference type="STRING" id="52586.A0A0B1PE26"/>
<dbReference type="Proteomes" id="UP000030854">
    <property type="component" value="Unassembled WGS sequence"/>
</dbReference>
<evidence type="ECO:0000256" key="1">
    <source>
        <dbReference type="SAM" id="MobiDB-lite"/>
    </source>
</evidence>
<keyword evidence="3" id="KW-1185">Reference proteome</keyword>
<evidence type="ECO:0000313" key="3">
    <source>
        <dbReference type="Proteomes" id="UP000030854"/>
    </source>
</evidence>
<gene>
    <name evidence="2" type="ORF">EV44_g3994</name>
</gene>
<dbReference type="AlphaFoldDB" id="A0A0B1PE26"/>
<organism evidence="2 3">
    <name type="scientific">Uncinula necator</name>
    <name type="common">Grape powdery mildew</name>
    <dbReference type="NCBI Taxonomy" id="52586"/>
    <lineage>
        <taxon>Eukaryota</taxon>
        <taxon>Fungi</taxon>
        <taxon>Dikarya</taxon>
        <taxon>Ascomycota</taxon>
        <taxon>Pezizomycotina</taxon>
        <taxon>Leotiomycetes</taxon>
        <taxon>Erysiphales</taxon>
        <taxon>Erysiphaceae</taxon>
        <taxon>Erysiphe</taxon>
    </lineage>
</organism>
<dbReference type="EMBL" id="JNVN01000492">
    <property type="protein sequence ID" value="KHJ35176.1"/>
    <property type="molecule type" value="Genomic_DNA"/>
</dbReference>
<name>A0A0B1PE26_UNCNE</name>
<accession>A0A0B1PE26</accession>
<feature type="compositionally biased region" description="Polar residues" evidence="1">
    <location>
        <begin position="126"/>
        <end position="139"/>
    </location>
</feature>
<feature type="region of interest" description="Disordered" evidence="1">
    <location>
        <begin position="125"/>
        <end position="149"/>
    </location>
</feature>
<reference evidence="2 3" key="1">
    <citation type="journal article" date="2014" name="BMC Genomics">
        <title>Adaptive genomic structural variation in the grape powdery mildew pathogen, Erysiphe necator.</title>
        <authorList>
            <person name="Jones L."/>
            <person name="Riaz S."/>
            <person name="Morales-Cruz A."/>
            <person name="Amrine K.C."/>
            <person name="McGuire B."/>
            <person name="Gubler W.D."/>
            <person name="Walker M.A."/>
            <person name="Cantu D."/>
        </authorList>
    </citation>
    <scope>NUCLEOTIDE SEQUENCE [LARGE SCALE GENOMIC DNA]</scope>
    <source>
        <strain evidence="3">c</strain>
    </source>
</reference>
<dbReference type="HOGENOM" id="CLU_1751058_0_0_1"/>
<protein>
    <submittedName>
        <fullName evidence="2">Putative zinc finger cchc-type protein</fullName>
    </submittedName>
</protein>